<feature type="transmembrane region" description="Helical" evidence="6">
    <location>
        <begin position="337"/>
        <end position="359"/>
    </location>
</feature>
<keyword evidence="5 6" id="KW-0472">Membrane</keyword>
<dbReference type="AlphaFoldDB" id="A0A643CLD9"/>
<dbReference type="Gene3D" id="1.20.1720.10">
    <property type="entry name" value="Multidrug resistance protein D"/>
    <property type="match status" value="1"/>
</dbReference>
<dbReference type="GO" id="GO:0005886">
    <property type="term" value="C:plasma membrane"/>
    <property type="evidence" value="ECO:0007669"/>
    <property type="project" value="UniProtKB-SubCell"/>
</dbReference>
<dbReference type="InterPro" id="IPR011701">
    <property type="entry name" value="MFS"/>
</dbReference>
<dbReference type="PANTHER" id="PTHR23502">
    <property type="entry name" value="MAJOR FACILITATOR SUPERFAMILY"/>
    <property type="match status" value="1"/>
</dbReference>
<evidence type="ECO:0000256" key="6">
    <source>
        <dbReference type="SAM" id="Phobius"/>
    </source>
</evidence>
<feature type="transmembrane region" description="Helical" evidence="6">
    <location>
        <begin position="132"/>
        <end position="155"/>
    </location>
</feature>
<evidence type="ECO:0000259" key="7">
    <source>
        <dbReference type="PROSITE" id="PS50850"/>
    </source>
</evidence>
<dbReference type="EMBL" id="VTCY01000006">
    <property type="protein sequence ID" value="KAB0452006.1"/>
    <property type="molecule type" value="Genomic_DNA"/>
</dbReference>
<protein>
    <submittedName>
        <fullName evidence="8">Multidrug effflux MFS transporter</fullName>
    </submittedName>
</protein>
<dbReference type="SUPFAM" id="SSF103473">
    <property type="entry name" value="MFS general substrate transporter"/>
    <property type="match status" value="1"/>
</dbReference>
<dbReference type="OMA" id="AWPMVGS"/>
<reference evidence="8" key="1">
    <citation type="submission" date="2019-08" db="EMBL/GenBank/DDBJ databases">
        <authorList>
            <person name="Amaro Estrada I."/>
            <person name="Quiroz Castaneda R.E."/>
            <person name="Martinez Ocampo F."/>
            <person name="Rodriguez Camarillo S.D."/>
        </authorList>
    </citation>
    <scope>NUCLEOTIDE SEQUENCE</scope>
    <source>
        <strain evidence="8">MEX-30-184-02</strain>
    </source>
</reference>
<feature type="transmembrane region" description="Helical" evidence="6">
    <location>
        <begin position="247"/>
        <end position="267"/>
    </location>
</feature>
<evidence type="ECO:0000313" key="8">
    <source>
        <dbReference type="EMBL" id="KAB0452006.1"/>
    </source>
</evidence>
<feature type="transmembrane region" description="Helical" evidence="6">
    <location>
        <begin position="73"/>
        <end position="92"/>
    </location>
</feature>
<keyword evidence="2" id="KW-0813">Transport</keyword>
<feature type="transmembrane region" description="Helical" evidence="6">
    <location>
        <begin position="161"/>
        <end position="181"/>
    </location>
</feature>
<proteinExistence type="predicted"/>
<feature type="domain" description="Major facilitator superfamily (MFS) profile" evidence="7">
    <location>
        <begin position="1"/>
        <end position="392"/>
    </location>
</feature>
<keyword evidence="3 6" id="KW-0812">Transmembrane</keyword>
<feature type="transmembrane region" description="Helical" evidence="6">
    <location>
        <begin position="279"/>
        <end position="298"/>
    </location>
</feature>
<evidence type="ECO:0000256" key="1">
    <source>
        <dbReference type="ARBA" id="ARBA00004429"/>
    </source>
</evidence>
<dbReference type="RefSeq" id="WP_010262851.1">
    <property type="nucleotide sequence ID" value="NZ_CP023730.1"/>
</dbReference>
<dbReference type="InterPro" id="IPR020846">
    <property type="entry name" value="MFS_dom"/>
</dbReference>
<dbReference type="PROSITE" id="PS50850">
    <property type="entry name" value="MFS"/>
    <property type="match status" value="1"/>
</dbReference>
<sequence>MLLSSLAFILAVLSVVLVDITNAMYANYLTQVGAFFGAEQTVTQFTVSCEMLGYSTSGLIYGPMSDRHGRRPVMLFGMAVFLITGLWCYFANSITVLIIARFFHGVGAGVSAVVGYAIICDTYSSEECSKRISLMYMCAVTGSAFIAPGMSSYMIEHGYGWRTVFVVSIVLSAALLSWLVCKLPETISERRAGCNPITIVSGYVALLRNRRFLAYCFIKVLTMTYTLASVGTLPFVFIEGMGLQAKYYGYVAAIGGVSFIAGTMANVKLVGRFGMRRMIAVGLVLTVASDVAAIMADYYFALTPVLVEAIWIPSSFCISLIASNGAVLAFREVSNKGAASAFIIFCQTVFGVVGMYVVGKFYNGTIVPICLLTFTCCGISSVILCVCTPRSEA</sequence>
<feature type="transmembrane region" description="Helical" evidence="6">
    <location>
        <begin position="212"/>
        <end position="235"/>
    </location>
</feature>
<organism evidence="8">
    <name type="scientific">Anaplasma marginale</name>
    <dbReference type="NCBI Taxonomy" id="770"/>
    <lineage>
        <taxon>Bacteria</taxon>
        <taxon>Pseudomonadati</taxon>
        <taxon>Pseudomonadota</taxon>
        <taxon>Alphaproteobacteria</taxon>
        <taxon>Rickettsiales</taxon>
        <taxon>Anaplasmataceae</taxon>
        <taxon>Anaplasma</taxon>
    </lineage>
</organism>
<gene>
    <name evidence="8" type="ORF">FY207_02540</name>
</gene>
<dbReference type="GO" id="GO:0022857">
    <property type="term" value="F:transmembrane transporter activity"/>
    <property type="evidence" value="ECO:0007669"/>
    <property type="project" value="InterPro"/>
</dbReference>
<feature type="transmembrane region" description="Helical" evidence="6">
    <location>
        <begin position="310"/>
        <end position="330"/>
    </location>
</feature>
<dbReference type="PANTHER" id="PTHR23502:SF132">
    <property type="entry name" value="POLYAMINE TRANSPORTER 2-RELATED"/>
    <property type="match status" value="1"/>
</dbReference>
<evidence type="ECO:0000256" key="5">
    <source>
        <dbReference type="ARBA" id="ARBA00023136"/>
    </source>
</evidence>
<accession>A0A643CLD9</accession>
<evidence type="ECO:0000256" key="4">
    <source>
        <dbReference type="ARBA" id="ARBA00022989"/>
    </source>
</evidence>
<keyword evidence="4 6" id="KW-1133">Transmembrane helix</keyword>
<comment type="subcellular location">
    <subcellularLocation>
        <location evidence="1">Cell inner membrane</location>
        <topology evidence="1">Multi-pass membrane protein</topology>
    </subcellularLocation>
</comment>
<evidence type="ECO:0000256" key="3">
    <source>
        <dbReference type="ARBA" id="ARBA00022692"/>
    </source>
</evidence>
<feature type="transmembrane region" description="Helical" evidence="6">
    <location>
        <begin position="365"/>
        <end position="387"/>
    </location>
</feature>
<name>A0A643CLD9_ANAMA</name>
<comment type="caution">
    <text evidence="8">The sequence shown here is derived from an EMBL/GenBank/DDBJ whole genome shotgun (WGS) entry which is preliminary data.</text>
</comment>
<evidence type="ECO:0000256" key="2">
    <source>
        <dbReference type="ARBA" id="ARBA00022448"/>
    </source>
</evidence>
<feature type="transmembrane region" description="Helical" evidence="6">
    <location>
        <begin position="98"/>
        <end position="120"/>
    </location>
</feature>
<dbReference type="InterPro" id="IPR036259">
    <property type="entry name" value="MFS_trans_sf"/>
</dbReference>
<dbReference type="Pfam" id="PF07690">
    <property type="entry name" value="MFS_1"/>
    <property type="match status" value="1"/>
</dbReference>
<dbReference type="GeneID" id="7398590"/>